<evidence type="ECO:0000256" key="7">
    <source>
        <dbReference type="SAM" id="Phobius"/>
    </source>
</evidence>
<dbReference type="Proteomes" id="UP000711996">
    <property type="component" value="Unassembled WGS sequence"/>
</dbReference>
<dbReference type="GO" id="GO:0006865">
    <property type="term" value="P:amino acid transport"/>
    <property type="evidence" value="ECO:0007669"/>
    <property type="project" value="InterPro"/>
</dbReference>
<feature type="transmembrane region" description="Helical" evidence="7">
    <location>
        <begin position="45"/>
        <end position="69"/>
    </location>
</feature>
<evidence type="ECO:0000256" key="2">
    <source>
        <dbReference type="ARBA" id="ARBA00022448"/>
    </source>
</evidence>
<keyword evidence="5 7" id="KW-0472">Membrane</keyword>
<comment type="subcellular location">
    <subcellularLocation>
        <location evidence="1">Membrane</location>
        <topology evidence="1">Multi-pass membrane protein</topology>
    </subcellularLocation>
</comment>
<evidence type="ECO:0000256" key="1">
    <source>
        <dbReference type="ARBA" id="ARBA00004141"/>
    </source>
</evidence>
<proteinExistence type="predicted"/>
<organism evidence="8 9">
    <name type="scientific">Colletotrichum siamense</name>
    <name type="common">Anthracnose fungus</name>
    <dbReference type="NCBI Taxonomy" id="690259"/>
    <lineage>
        <taxon>Eukaryota</taxon>
        <taxon>Fungi</taxon>
        <taxon>Dikarya</taxon>
        <taxon>Ascomycota</taxon>
        <taxon>Pezizomycotina</taxon>
        <taxon>Sordariomycetes</taxon>
        <taxon>Hypocreomycetidae</taxon>
        <taxon>Glomerellales</taxon>
        <taxon>Glomerellaceae</taxon>
        <taxon>Colletotrichum</taxon>
        <taxon>Colletotrichum gloeosporioides species complex</taxon>
    </lineage>
</organism>
<feature type="transmembrane region" description="Helical" evidence="7">
    <location>
        <begin position="192"/>
        <end position="213"/>
    </location>
</feature>
<feature type="transmembrane region" description="Helical" evidence="7">
    <location>
        <begin position="362"/>
        <end position="383"/>
    </location>
</feature>
<dbReference type="Gene3D" id="1.20.1740.10">
    <property type="entry name" value="Amino acid/polyamine transporter I"/>
    <property type="match status" value="1"/>
</dbReference>
<keyword evidence="4 7" id="KW-1133">Transmembrane helix</keyword>
<dbReference type="GO" id="GO:0022857">
    <property type="term" value="F:transmembrane transporter activity"/>
    <property type="evidence" value="ECO:0007669"/>
    <property type="project" value="InterPro"/>
</dbReference>
<evidence type="ECO:0000313" key="9">
    <source>
        <dbReference type="Proteomes" id="UP000711996"/>
    </source>
</evidence>
<dbReference type="OrthoDB" id="3257095at2759"/>
<feature type="transmembrane region" description="Helical" evidence="7">
    <location>
        <begin position="284"/>
        <end position="306"/>
    </location>
</feature>
<sequence length="476" mass="52134">MDLRNKSEIIEDPATEHRPRDSVEGTGIVDPSSSLRQPQQLQQRFNLWSAVAMGVCIAGTWEGIGSVILQGFSLGGAPTIIWGYLLAAVGFTCVAASLAELASIWPTAGAQYYWTARLCSEKWRPLVMYWALLTNHLLVNIFGVKLFSLINFGAAFIHLSFLFITMIVLLATTENKNSAQSVFVEFQNTSGWPTDGIAFWVGIITACAGFGGIHSVVMFSQETRDAANNIPRALLYSLIINALLCLPWVLALLFCTGSLDLLLQSPVSFVSPMAQIYLNSTQNVSVAVFLQVMTFTVGAGASMNLVGSAGRAIHSAALDGALPPVLSKIHPKWNVPVRALLMTFVALCLICLIYIWNTTAFFAFLSAFLILQMVSYIIPIGLLMYRSIGKDFELGPWQIGRFRVIVHTMSVVWCALLIVFPSFPTTLPVKASNMNYSIVIVAGIFAFATVLYFTYARGRFTGLKLETLIGIRVGER</sequence>
<feature type="compositionally biased region" description="Basic and acidic residues" evidence="6">
    <location>
        <begin position="1"/>
        <end position="23"/>
    </location>
</feature>
<feature type="transmembrane region" description="Helical" evidence="7">
    <location>
        <begin position="233"/>
        <end position="254"/>
    </location>
</feature>
<dbReference type="PANTHER" id="PTHR45649:SF14">
    <property type="entry name" value="GABA PERMEASE"/>
    <property type="match status" value="1"/>
</dbReference>
<evidence type="ECO:0000256" key="5">
    <source>
        <dbReference type="ARBA" id="ARBA00023136"/>
    </source>
</evidence>
<name>A0A9P5BV33_COLSI</name>
<evidence type="ECO:0000256" key="4">
    <source>
        <dbReference type="ARBA" id="ARBA00022989"/>
    </source>
</evidence>
<comment type="caution">
    <text evidence="8">The sequence shown here is derived from an EMBL/GenBank/DDBJ whole genome shotgun (WGS) entry which is preliminary data.</text>
</comment>
<keyword evidence="9" id="KW-1185">Reference proteome</keyword>
<keyword evidence="2" id="KW-0813">Transport</keyword>
<accession>A0A9P5BV33</accession>
<feature type="transmembrane region" description="Helical" evidence="7">
    <location>
        <begin position="149"/>
        <end position="171"/>
    </location>
</feature>
<feature type="region of interest" description="Disordered" evidence="6">
    <location>
        <begin position="1"/>
        <end position="34"/>
    </location>
</feature>
<dbReference type="GO" id="GO:0016020">
    <property type="term" value="C:membrane"/>
    <property type="evidence" value="ECO:0007669"/>
    <property type="project" value="UniProtKB-SubCell"/>
</dbReference>
<dbReference type="Pfam" id="PF13520">
    <property type="entry name" value="AA_permease_2"/>
    <property type="match status" value="1"/>
</dbReference>
<protein>
    <submittedName>
        <fullName evidence="8">Choline transport protein</fullName>
    </submittedName>
</protein>
<evidence type="ECO:0000256" key="3">
    <source>
        <dbReference type="ARBA" id="ARBA00022692"/>
    </source>
</evidence>
<dbReference type="AlphaFoldDB" id="A0A9P5BV33"/>
<reference evidence="8" key="1">
    <citation type="submission" date="2019-06" db="EMBL/GenBank/DDBJ databases">
        <authorList>
            <person name="Gan P."/>
            <person name="Shirasu K."/>
        </authorList>
    </citation>
    <scope>NUCLEOTIDE SEQUENCE [LARGE SCALE GENOMIC DNA]</scope>
    <source>
        <strain evidence="8">CAD2</strain>
    </source>
</reference>
<dbReference type="EMBL" id="QPMT01000041">
    <property type="protein sequence ID" value="KAF4851547.1"/>
    <property type="molecule type" value="Genomic_DNA"/>
</dbReference>
<feature type="transmembrane region" description="Helical" evidence="7">
    <location>
        <begin position="81"/>
        <end position="105"/>
    </location>
</feature>
<feature type="transmembrane region" description="Helical" evidence="7">
    <location>
        <begin position="404"/>
        <end position="423"/>
    </location>
</feature>
<dbReference type="PIRSF" id="PIRSF006060">
    <property type="entry name" value="AA_transporter"/>
    <property type="match status" value="1"/>
</dbReference>
<evidence type="ECO:0000256" key="6">
    <source>
        <dbReference type="SAM" id="MobiDB-lite"/>
    </source>
</evidence>
<dbReference type="InterPro" id="IPR004840">
    <property type="entry name" value="Amino_acid_permease_CS"/>
</dbReference>
<keyword evidence="3 7" id="KW-0812">Transmembrane</keyword>
<evidence type="ECO:0000313" key="8">
    <source>
        <dbReference type="EMBL" id="KAF4851547.1"/>
    </source>
</evidence>
<dbReference type="InterPro" id="IPR002293">
    <property type="entry name" value="AA/rel_permease1"/>
</dbReference>
<feature type="transmembrane region" description="Helical" evidence="7">
    <location>
        <begin position="337"/>
        <end position="356"/>
    </location>
</feature>
<gene>
    <name evidence="8" type="primary">HNM1-1</name>
    <name evidence="8" type="ORF">CGCSCA2_v010742</name>
</gene>
<feature type="transmembrane region" description="Helical" evidence="7">
    <location>
        <begin position="435"/>
        <end position="455"/>
    </location>
</feature>
<dbReference type="PROSITE" id="PS00218">
    <property type="entry name" value="AMINO_ACID_PERMEASE_1"/>
    <property type="match status" value="1"/>
</dbReference>
<dbReference type="PANTHER" id="PTHR45649">
    <property type="entry name" value="AMINO-ACID PERMEASE BAT1"/>
    <property type="match status" value="1"/>
</dbReference>